<gene>
    <name evidence="2" type="ORF">RCL2_000408100</name>
</gene>
<sequence length="201" mass="23492">MSWVEFFFDLSQFELKNFYNSNSTQINSIFQVEYELALNSAQINSFGALAQKDLSEMDFLRQELAQIRENVEIKNIDLDMKEDKIDEKMDELMWLRDELSTIRMELIDKKEELMQIKDNLFSTQKALTKKDSLLQKANAYLVKQIPKTYGDSEVYGDISRLEKNNSITSSGTMILFDRIILHKKIIYVISHNSAISNHKIT</sequence>
<evidence type="ECO:0000256" key="1">
    <source>
        <dbReference type="SAM" id="Coils"/>
    </source>
</evidence>
<reference evidence="2" key="1">
    <citation type="submission" date="2019-10" db="EMBL/GenBank/DDBJ databases">
        <title>Conservation and host-specific expression of non-tandemly repeated heterogenous ribosome RNA gene in arbuscular mycorrhizal fungi.</title>
        <authorList>
            <person name="Maeda T."/>
            <person name="Kobayashi Y."/>
            <person name="Nakagawa T."/>
            <person name="Ezawa T."/>
            <person name="Yamaguchi K."/>
            <person name="Bino T."/>
            <person name="Nishimoto Y."/>
            <person name="Shigenobu S."/>
            <person name="Kawaguchi M."/>
        </authorList>
    </citation>
    <scope>NUCLEOTIDE SEQUENCE</scope>
    <source>
        <strain evidence="2">HR1</strain>
    </source>
</reference>
<evidence type="ECO:0000313" key="3">
    <source>
        <dbReference type="Proteomes" id="UP000615446"/>
    </source>
</evidence>
<evidence type="ECO:0000313" key="2">
    <source>
        <dbReference type="EMBL" id="GES76682.1"/>
    </source>
</evidence>
<dbReference type="Proteomes" id="UP000615446">
    <property type="component" value="Unassembled WGS sequence"/>
</dbReference>
<accession>A0A8H3L0H5</accession>
<feature type="coiled-coil region" evidence="1">
    <location>
        <begin position="50"/>
        <end position="98"/>
    </location>
</feature>
<comment type="caution">
    <text evidence="2">The sequence shown here is derived from an EMBL/GenBank/DDBJ whole genome shotgun (WGS) entry which is preliminary data.</text>
</comment>
<proteinExistence type="predicted"/>
<dbReference type="AlphaFoldDB" id="A0A8H3L0H5"/>
<dbReference type="EMBL" id="BLAL01000025">
    <property type="protein sequence ID" value="GES76682.1"/>
    <property type="molecule type" value="Genomic_DNA"/>
</dbReference>
<name>A0A8H3L0H5_9GLOM</name>
<keyword evidence="1" id="KW-0175">Coiled coil</keyword>
<protein>
    <submittedName>
        <fullName evidence="2">Uncharacterized protein</fullName>
    </submittedName>
</protein>
<dbReference type="OrthoDB" id="10571154at2759"/>
<organism evidence="2 3">
    <name type="scientific">Rhizophagus clarus</name>
    <dbReference type="NCBI Taxonomy" id="94130"/>
    <lineage>
        <taxon>Eukaryota</taxon>
        <taxon>Fungi</taxon>
        <taxon>Fungi incertae sedis</taxon>
        <taxon>Mucoromycota</taxon>
        <taxon>Glomeromycotina</taxon>
        <taxon>Glomeromycetes</taxon>
        <taxon>Glomerales</taxon>
        <taxon>Glomeraceae</taxon>
        <taxon>Rhizophagus</taxon>
    </lineage>
</organism>